<feature type="binding site" evidence="8">
    <location>
        <position position="74"/>
    </location>
    <ligand>
        <name>Zn(2+)</name>
        <dbReference type="ChEBI" id="CHEBI:29105"/>
    </ligand>
</feature>
<evidence type="ECO:0000313" key="15">
    <source>
        <dbReference type="Proteomes" id="UP000320851"/>
    </source>
</evidence>
<comment type="subunit">
    <text evidence="8">Homopolymer.</text>
</comment>
<feature type="binding site" evidence="8">
    <location>
        <position position="142"/>
    </location>
    <ligand>
        <name>Zn(2+)</name>
        <dbReference type="ChEBI" id="CHEBI:29105"/>
    </ligand>
</feature>
<dbReference type="GO" id="GO:0046654">
    <property type="term" value="P:tetrahydrofolate biosynthetic process"/>
    <property type="evidence" value="ECO:0007669"/>
    <property type="project" value="UniProtKB-UniRule"/>
</dbReference>
<evidence type="ECO:0000313" key="11">
    <source>
        <dbReference type="EMBL" id="QDY60476.1"/>
    </source>
</evidence>
<dbReference type="GO" id="GO:0006729">
    <property type="term" value="P:tetrahydrobiopterin biosynthetic process"/>
    <property type="evidence" value="ECO:0007669"/>
    <property type="project" value="TreeGrafter"/>
</dbReference>
<dbReference type="Gene3D" id="1.10.286.10">
    <property type="match status" value="1"/>
</dbReference>
<dbReference type="Proteomes" id="UP000306692">
    <property type="component" value="Unassembled WGS sequence"/>
</dbReference>
<dbReference type="Pfam" id="PF01227">
    <property type="entry name" value="GTP_cyclohydroI"/>
    <property type="match status" value="1"/>
</dbReference>
<evidence type="ECO:0000256" key="4">
    <source>
        <dbReference type="ARBA" id="ARBA00022563"/>
    </source>
</evidence>
<feature type="binding site" evidence="8">
    <location>
        <position position="71"/>
    </location>
    <ligand>
        <name>Zn(2+)</name>
        <dbReference type="ChEBI" id="CHEBI:29105"/>
    </ligand>
</feature>
<dbReference type="GO" id="GO:0008270">
    <property type="term" value="F:zinc ion binding"/>
    <property type="evidence" value="ECO:0007669"/>
    <property type="project" value="UniProtKB-UniRule"/>
</dbReference>
<keyword evidence="8" id="KW-0862">Zinc</keyword>
<dbReference type="Proteomes" id="UP000220501">
    <property type="component" value="Unassembled WGS sequence"/>
</dbReference>
<feature type="domain" description="GTP cyclohydrolase I" evidence="9">
    <location>
        <begin position="2"/>
        <end position="178"/>
    </location>
</feature>
<dbReference type="SUPFAM" id="SSF55620">
    <property type="entry name" value="Tetrahydrobiopterin biosynthesis enzymes-like"/>
    <property type="match status" value="1"/>
</dbReference>
<dbReference type="InterPro" id="IPR020602">
    <property type="entry name" value="GTP_CycHdrlase_I_dom"/>
</dbReference>
<dbReference type="Gene3D" id="3.30.1130.10">
    <property type="match status" value="1"/>
</dbReference>
<dbReference type="RefSeq" id="WP_000426975.1">
    <property type="nucleotide sequence ID" value="NZ_BSKS01000017.1"/>
</dbReference>
<dbReference type="InterPro" id="IPR001474">
    <property type="entry name" value="GTP_CycHdrlase_I"/>
</dbReference>
<evidence type="ECO:0000256" key="2">
    <source>
        <dbReference type="ARBA" id="ARBA00005080"/>
    </source>
</evidence>
<dbReference type="EMBL" id="MBIN01000018">
    <property type="protein sequence ID" value="PDX08989.1"/>
    <property type="molecule type" value="Genomic_DNA"/>
</dbReference>
<dbReference type="InterPro" id="IPR018234">
    <property type="entry name" value="GTP_CycHdrlase_I_CS"/>
</dbReference>
<evidence type="ECO:0000313" key="14">
    <source>
        <dbReference type="Proteomes" id="UP000306692"/>
    </source>
</evidence>
<evidence type="ECO:0000313" key="13">
    <source>
        <dbReference type="Proteomes" id="UP000220501"/>
    </source>
</evidence>
<evidence type="ECO:0000259" key="9">
    <source>
        <dbReference type="Pfam" id="PF01227"/>
    </source>
</evidence>
<evidence type="ECO:0000256" key="3">
    <source>
        <dbReference type="ARBA" id="ARBA00008085"/>
    </source>
</evidence>
<dbReference type="GO" id="GO:0003934">
    <property type="term" value="F:GTP cyclohydrolase I activity"/>
    <property type="evidence" value="ECO:0007669"/>
    <property type="project" value="UniProtKB-UniRule"/>
</dbReference>
<dbReference type="PANTHER" id="PTHR11109">
    <property type="entry name" value="GTP CYCLOHYDROLASE I"/>
    <property type="match status" value="1"/>
</dbReference>
<keyword evidence="6 8" id="KW-0547">Nucleotide-binding</keyword>
<dbReference type="EC" id="3.5.4.16" evidence="8"/>
<dbReference type="EMBL" id="CP024948">
    <property type="protein sequence ID" value="QDY60476.1"/>
    <property type="molecule type" value="Genomic_DNA"/>
</dbReference>
<dbReference type="UniPathway" id="UPA00848">
    <property type="reaction ID" value="UER00151"/>
</dbReference>
<proteinExistence type="inferred from homology"/>
<keyword evidence="8" id="KW-0342">GTP-binding</keyword>
<protein>
    <recommendedName>
        <fullName evidence="8">GTP cyclohydrolase 1</fullName>
        <ecNumber evidence="8">3.5.4.16</ecNumber>
    </recommendedName>
    <alternativeName>
        <fullName evidence="8">GTP cyclohydrolase I</fullName>
        <shortName evidence="8">GTP-CH-I</shortName>
    </alternativeName>
</protein>
<dbReference type="InterPro" id="IPR043133">
    <property type="entry name" value="GTP-CH-I_C/QueF"/>
</dbReference>
<dbReference type="Proteomes" id="UP000320851">
    <property type="component" value="Chromosome"/>
</dbReference>
<dbReference type="PROSITE" id="PS00859">
    <property type="entry name" value="GTP_CYCLOHYDROL_1_1"/>
    <property type="match status" value="1"/>
</dbReference>
<dbReference type="NCBIfam" id="TIGR00063">
    <property type="entry name" value="folE"/>
    <property type="match status" value="1"/>
</dbReference>
<gene>
    <name evidence="8 12" type="primary">folE</name>
    <name evidence="10" type="ORF">BB406_07805</name>
    <name evidence="11" type="ORF">CV728_02655</name>
    <name evidence="12" type="ORF">EGM89_06435</name>
</gene>
<dbReference type="FunFam" id="3.30.1130.10:FF:000001">
    <property type="entry name" value="GTP cyclohydrolase 1"/>
    <property type="match status" value="1"/>
</dbReference>
<dbReference type="NCBIfam" id="NF006826">
    <property type="entry name" value="PRK09347.1-3"/>
    <property type="match status" value="1"/>
</dbReference>
<evidence type="ECO:0000256" key="5">
    <source>
        <dbReference type="ARBA" id="ARBA00022723"/>
    </source>
</evidence>
<evidence type="ECO:0000256" key="6">
    <source>
        <dbReference type="ARBA" id="ARBA00022741"/>
    </source>
</evidence>
<dbReference type="PROSITE" id="PS00860">
    <property type="entry name" value="GTP_CYCLOHYDROL_1_2"/>
    <property type="match status" value="1"/>
</dbReference>
<dbReference type="GO" id="GO:0005737">
    <property type="term" value="C:cytoplasm"/>
    <property type="evidence" value="ECO:0007669"/>
    <property type="project" value="TreeGrafter"/>
</dbReference>
<sequence length="180" mass="20869">MENFFNQFFENIGEDKNREGLKETPKRVQELWKFLYKGYKEDPRVALKSAYFQGVCDEMIVAQNIEFYSTCEHHLLPFLGNISLGYIPKEKIVGISAIAKLIEIYSKRLQIQERLTTQIAETFDEIIEPRGVIVVCEAKHLCMSMQGVQKQNAIIKTSVLRGLFKKDPKTRAEFMQLLKS</sequence>
<evidence type="ECO:0000256" key="1">
    <source>
        <dbReference type="ARBA" id="ARBA00001052"/>
    </source>
</evidence>
<keyword evidence="4 8" id="KW-0554">One-carbon metabolism</keyword>
<name>A0A024C4P4_HELPX</name>
<evidence type="ECO:0000313" key="12">
    <source>
        <dbReference type="EMBL" id="TLR80781.1"/>
    </source>
</evidence>
<dbReference type="GO" id="GO:0006730">
    <property type="term" value="P:one-carbon metabolic process"/>
    <property type="evidence" value="ECO:0007669"/>
    <property type="project" value="UniProtKB-UniRule"/>
</dbReference>
<comment type="similarity">
    <text evidence="3 8">Belongs to the GTP cyclohydrolase I family.</text>
</comment>
<keyword evidence="7 8" id="KW-0378">Hydrolase</keyword>
<dbReference type="AlphaFoldDB" id="A0A024C4P4"/>
<reference evidence="11 15" key="3">
    <citation type="journal article" date="2019" name="Sci. Rep.">
        <title>Evolutionary mechanism leading to the multi-cagA genotype in Helicobacter pylori.</title>
        <authorList>
            <person name="Su H."/>
            <person name="Tissera K."/>
            <person name="Jang S."/>
            <person name="Choi Y.H."/>
            <person name="Kim A."/>
            <person name="Cho Y.J."/>
            <person name="Li M."/>
            <person name="Gunawardhana N."/>
            <person name="Merrell D.S."/>
            <person name="Ge L."/>
            <person name="Cha J.H."/>
        </authorList>
    </citation>
    <scope>NUCLEOTIDE SEQUENCE [LARGE SCALE GENOMIC DNA]</scope>
    <source>
        <strain evidence="11 15">B140</strain>
    </source>
</reference>
<dbReference type="HAMAP" id="MF_00223">
    <property type="entry name" value="FolE"/>
    <property type="match status" value="1"/>
</dbReference>
<dbReference type="EMBL" id="VAPN01000007">
    <property type="protein sequence ID" value="TLR80781.1"/>
    <property type="molecule type" value="Genomic_DNA"/>
</dbReference>
<keyword evidence="5 8" id="KW-0479">Metal-binding</keyword>
<dbReference type="GO" id="GO:0005525">
    <property type="term" value="F:GTP binding"/>
    <property type="evidence" value="ECO:0007669"/>
    <property type="project" value="UniProtKB-KW"/>
</dbReference>
<accession>A0A024C4P4</accession>
<organism evidence="12 14">
    <name type="scientific">Helicobacter pylori</name>
    <name type="common">Campylobacter pylori</name>
    <dbReference type="NCBI Taxonomy" id="210"/>
    <lineage>
        <taxon>Bacteria</taxon>
        <taxon>Pseudomonadati</taxon>
        <taxon>Campylobacterota</taxon>
        <taxon>Epsilonproteobacteria</taxon>
        <taxon>Campylobacterales</taxon>
        <taxon>Helicobacteraceae</taxon>
        <taxon>Helicobacter</taxon>
    </lineage>
</organism>
<dbReference type="PANTHER" id="PTHR11109:SF7">
    <property type="entry name" value="GTP CYCLOHYDROLASE 1"/>
    <property type="match status" value="1"/>
</dbReference>
<comment type="pathway">
    <text evidence="2 8">Cofactor biosynthesis; 7,8-dihydroneopterin triphosphate biosynthesis; 7,8-dihydroneopterin triphosphate from GTP: step 1/1.</text>
</comment>
<dbReference type="InterPro" id="IPR043134">
    <property type="entry name" value="GTP-CH-I_N"/>
</dbReference>
<evidence type="ECO:0000256" key="8">
    <source>
        <dbReference type="HAMAP-Rule" id="MF_00223"/>
    </source>
</evidence>
<evidence type="ECO:0000256" key="7">
    <source>
        <dbReference type="ARBA" id="ARBA00022801"/>
    </source>
</evidence>
<dbReference type="NCBIfam" id="NF006825">
    <property type="entry name" value="PRK09347.1-2"/>
    <property type="match status" value="1"/>
</dbReference>
<evidence type="ECO:0000313" key="10">
    <source>
        <dbReference type="EMBL" id="PDX08989.1"/>
    </source>
</evidence>
<reference evidence="12 14" key="2">
    <citation type="submission" date="2018-11" db="EMBL/GenBank/DDBJ databases">
        <title>The project aimed at sequencing of H. pylori N6 laboratory stock and two of its isogenic mutants deficient in activity of a serine protease HtrA in order to find the possible suppressor mutations.</title>
        <authorList>
            <person name="Strapagiel D."/>
            <person name="Lach J."/>
            <person name="Zarzecka U."/>
            <person name="Backert S."/>
            <person name="Pawlik A."/>
        </authorList>
    </citation>
    <scope>NUCLEOTIDE SEQUENCE [LARGE SCALE GENOMIC DNA]</scope>
    <source>
        <strain evidence="12 14">N6</strain>
    </source>
</reference>
<reference evidence="10 13" key="1">
    <citation type="journal article" date="2017" name="Gut Pathog.">
        <title>Phylogenomics of Colombian Helicobacter pylori isolates.</title>
        <authorList>
            <person name="Gutierrez-Escobar A.J."/>
            <person name="Trujillo E."/>
            <person name="Acevedo O."/>
            <person name="Bravo M.M."/>
        </authorList>
    </citation>
    <scope>NUCLEOTIDE SEQUENCE [LARGE SCALE GENOMIC DNA]</scope>
    <source>
        <strain evidence="10 13">22366</strain>
    </source>
</reference>
<comment type="catalytic activity">
    <reaction evidence="1 8">
        <text>GTP + H2O = 7,8-dihydroneopterin 3'-triphosphate + formate + H(+)</text>
        <dbReference type="Rhea" id="RHEA:17473"/>
        <dbReference type="ChEBI" id="CHEBI:15377"/>
        <dbReference type="ChEBI" id="CHEBI:15378"/>
        <dbReference type="ChEBI" id="CHEBI:15740"/>
        <dbReference type="ChEBI" id="CHEBI:37565"/>
        <dbReference type="ChEBI" id="CHEBI:58462"/>
        <dbReference type="EC" id="3.5.4.16"/>
    </reaction>
</comment>